<protein>
    <submittedName>
        <fullName evidence="1">Rho guanine nucleotide exchange factor</fullName>
    </submittedName>
</protein>
<dbReference type="AlphaFoldDB" id="A0AAD7KRJ6"/>
<dbReference type="KEGG" id="qsa:O6P43_034072"/>
<dbReference type="PANTHER" id="PTHR33527">
    <property type="entry name" value="OS07G0274300 PROTEIN"/>
    <property type="match status" value="1"/>
</dbReference>
<gene>
    <name evidence="1" type="ORF">O6P43_034072</name>
</gene>
<sequence length="115" mass="13026">MEKPKQFKLNPCAKEFHPVQTPEESRTLFLTLSIGHPLTKDEIVNFFTENWGQVVEDAYFVEESQQGGPPLNGKIIFNSSLVVPMVLNGKNSAKFIVNNRNLYARTLHALARPLE</sequence>
<reference evidence="1" key="1">
    <citation type="journal article" date="2023" name="Science">
        <title>Elucidation of the pathway for biosynthesis of saponin adjuvants from the soapbark tree.</title>
        <authorList>
            <person name="Reed J."/>
            <person name="Orme A."/>
            <person name="El-Demerdash A."/>
            <person name="Owen C."/>
            <person name="Martin L.B.B."/>
            <person name="Misra R.C."/>
            <person name="Kikuchi S."/>
            <person name="Rejzek M."/>
            <person name="Martin A.C."/>
            <person name="Harkess A."/>
            <person name="Leebens-Mack J."/>
            <person name="Louveau T."/>
            <person name="Stephenson M.J."/>
            <person name="Osbourn A."/>
        </authorList>
    </citation>
    <scope>NUCLEOTIDE SEQUENCE</scope>
    <source>
        <strain evidence="1">S10</strain>
    </source>
</reference>
<dbReference type="PANTHER" id="PTHR33527:SF53">
    <property type="entry name" value="OS10G0561000 PROTEIN"/>
    <property type="match status" value="1"/>
</dbReference>
<name>A0AAD7KRJ6_QUISA</name>
<evidence type="ECO:0000313" key="1">
    <source>
        <dbReference type="EMBL" id="KAJ7944724.1"/>
    </source>
</evidence>
<accession>A0AAD7KRJ6</accession>
<organism evidence="1 2">
    <name type="scientific">Quillaja saponaria</name>
    <name type="common">Soap bark tree</name>
    <dbReference type="NCBI Taxonomy" id="32244"/>
    <lineage>
        <taxon>Eukaryota</taxon>
        <taxon>Viridiplantae</taxon>
        <taxon>Streptophyta</taxon>
        <taxon>Embryophyta</taxon>
        <taxon>Tracheophyta</taxon>
        <taxon>Spermatophyta</taxon>
        <taxon>Magnoliopsida</taxon>
        <taxon>eudicotyledons</taxon>
        <taxon>Gunneridae</taxon>
        <taxon>Pentapetalae</taxon>
        <taxon>rosids</taxon>
        <taxon>fabids</taxon>
        <taxon>Fabales</taxon>
        <taxon>Quillajaceae</taxon>
        <taxon>Quillaja</taxon>
    </lineage>
</organism>
<evidence type="ECO:0000313" key="2">
    <source>
        <dbReference type="Proteomes" id="UP001163823"/>
    </source>
</evidence>
<comment type="caution">
    <text evidence="1">The sequence shown here is derived from an EMBL/GenBank/DDBJ whole genome shotgun (WGS) entry which is preliminary data.</text>
</comment>
<keyword evidence="2" id="KW-1185">Reference proteome</keyword>
<proteinExistence type="predicted"/>
<dbReference type="EMBL" id="JARAOO010000014">
    <property type="protein sequence ID" value="KAJ7944724.1"/>
    <property type="molecule type" value="Genomic_DNA"/>
</dbReference>
<dbReference type="Proteomes" id="UP001163823">
    <property type="component" value="Chromosome 14"/>
</dbReference>